<sequence>MAGRHSSACEMDASGGHVSWGITPTRESTDWIACGRVGYNLRWQTLDVGIESIGRRAVKQLLGLWRDTWWLWLGFVVISVVLAMAIEWFFALLIPCLPVPFVYFAINRYDEDGNEKADL</sequence>
<organism evidence="2 3">
    <name type="scientific">Stieleria varia</name>
    <dbReference type="NCBI Taxonomy" id="2528005"/>
    <lineage>
        <taxon>Bacteria</taxon>
        <taxon>Pseudomonadati</taxon>
        <taxon>Planctomycetota</taxon>
        <taxon>Planctomycetia</taxon>
        <taxon>Pirellulales</taxon>
        <taxon>Pirellulaceae</taxon>
        <taxon>Stieleria</taxon>
    </lineage>
</organism>
<keyword evidence="1" id="KW-1133">Transmembrane helix</keyword>
<evidence type="ECO:0000313" key="3">
    <source>
        <dbReference type="Proteomes" id="UP000320176"/>
    </source>
</evidence>
<keyword evidence="1" id="KW-0472">Membrane</keyword>
<keyword evidence="1" id="KW-0812">Transmembrane</keyword>
<name>A0A5C6B1X3_9BACT</name>
<gene>
    <name evidence="2" type="ORF">Pla52n_11930</name>
</gene>
<accession>A0A5C6B1X3</accession>
<reference evidence="2 3" key="1">
    <citation type="submission" date="2019-02" db="EMBL/GenBank/DDBJ databases">
        <title>Deep-cultivation of Planctomycetes and their phenomic and genomic characterization uncovers novel biology.</title>
        <authorList>
            <person name="Wiegand S."/>
            <person name="Jogler M."/>
            <person name="Boedeker C."/>
            <person name="Pinto D."/>
            <person name="Vollmers J."/>
            <person name="Rivas-Marin E."/>
            <person name="Kohn T."/>
            <person name="Peeters S.H."/>
            <person name="Heuer A."/>
            <person name="Rast P."/>
            <person name="Oberbeckmann S."/>
            <person name="Bunk B."/>
            <person name="Jeske O."/>
            <person name="Meyerdierks A."/>
            <person name="Storesund J.E."/>
            <person name="Kallscheuer N."/>
            <person name="Luecker S."/>
            <person name="Lage O.M."/>
            <person name="Pohl T."/>
            <person name="Merkel B.J."/>
            <person name="Hornburger P."/>
            <person name="Mueller R.-W."/>
            <person name="Bruemmer F."/>
            <person name="Labrenz M."/>
            <person name="Spormann A.M."/>
            <person name="Op Den Camp H."/>
            <person name="Overmann J."/>
            <person name="Amann R."/>
            <person name="Jetten M.S.M."/>
            <person name="Mascher T."/>
            <person name="Medema M.H."/>
            <person name="Devos D.P."/>
            <person name="Kaster A.-K."/>
            <person name="Ovreas L."/>
            <person name="Rohde M."/>
            <person name="Galperin M.Y."/>
            <person name="Jogler C."/>
        </authorList>
    </citation>
    <scope>NUCLEOTIDE SEQUENCE [LARGE SCALE GENOMIC DNA]</scope>
    <source>
        <strain evidence="2 3">Pla52n</strain>
    </source>
</reference>
<dbReference type="AlphaFoldDB" id="A0A5C6B1X3"/>
<dbReference type="EMBL" id="SJPN01000002">
    <property type="protein sequence ID" value="TWU05479.1"/>
    <property type="molecule type" value="Genomic_DNA"/>
</dbReference>
<evidence type="ECO:0000256" key="1">
    <source>
        <dbReference type="SAM" id="Phobius"/>
    </source>
</evidence>
<protein>
    <submittedName>
        <fullName evidence="2">Uncharacterized protein</fullName>
    </submittedName>
</protein>
<dbReference type="Proteomes" id="UP000320176">
    <property type="component" value="Unassembled WGS sequence"/>
</dbReference>
<feature type="transmembrane region" description="Helical" evidence="1">
    <location>
        <begin position="69"/>
        <end position="94"/>
    </location>
</feature>
<proteinExistence type="predicted"/>
<evidence type="ECO:0000313" key="2">
    <source>
        <dbReference type="EMBL" id="TWU05479.1"/>
    </source>
</evidence>
<comment type="caution">
    <text evidence="2">The sequence shown here is derived from an EMBL/GenBank/DDBJ whole genome shotgun (WGS) entry which is preliminary data.</text>
</comment>
<keyword evidence="3" id="KW-1185">Reference proteome</keyword>